<gene>
    <name evidence="1" type="ORF">g.23512</name>
</gene>
<dbReference type="PANTHER" id="PTHR33939:SF1">
    <property type="entry name" value="DUF4371 DOMAIN-CONTAINING PROTEIN"/>
    <property type="match status" value="1"/>
</dbReference>
<sequence length="131" mass="14766">MSQVHRGQITQPKECVFPLPKGQRLIMIHAGSEAGFVPKAFTMWKASSVTGDYHDNVNKETMTKWMKEKLLPNIPPRSVIVVDNAPYPNVQKDKAPTSKSRKQVMQGLAFETRNTFSDDLLVPEQTKICPL</sequence>
<dbReference type="PANTHER" id="PTHR33939">
    <property type="entry name" value="PROTEIN CBG22215"/>
    <property type="match status" value="1"/>
</dbReference>
<protein>
    <recommendedName>
        <fullName evidence="2">Tc1-like transposase DDE domain-containing protein</fullName>
    </recommendedName>
</protein>
<organism evidence="1">
    <name type="scientific">Graphocephala atropunctata</name>
    <dbReference type="NCBI Taxonomy" id="36148"/>
    <lineage>
        <taxon>Eukaryota</taxon>
        <taxon>Metazoa</taxon>
        <taxon>Ecdysozoa</taxon>
        <taxon>Arthropoda</taxon>
        <taxon>Hexapoda</taxon>
        <taxon>Insecta</taxon>
        <taxon>Pterygota</taxon>
        <taxon>Neoptera</taxon>
        <taxon>Paraneoptera</taxon>
        <taxon>Hemiptera</taxon>
        <taxon>Auchenorrhyncha</taxon>
        <taxon>Membracoidea</taxon>
        <taxon>Cicadellidae</taxon>
        <taxon>Cicadellinae</taxon>
        <taxon>Cicadellini</taxon>
        <taxon>Graphocephala</taxon>
    </lineage>
</organism>
<dbReference type="AlphaFoldDB" id="A0A1B6KEA2"/>
<proteinExistence type="predicted"/>
<name>A0A1B6KEA2_9HEMI</name>
<dbReference type="InterPro" id="IPR036397">
    <property type="entry name" value="RNaseH_sf"/>
</dbReference>
<accession>A0A1B6KEA2</accession>
<dbReference type="Gene3D" id="3.30.420.10">
    <property type="entry name" value="Ribonuclease H-like superfamily/Ribonuclease H"/>
    <property type="match status" value="1"/>
</dbReference>
<evidence type="ECO:0008006" key="2">
    <source>
        <dbReference type="Google" id="ProtNLM"/>
    </source>
</evidence>
<reference evidence="1" key="1">
    <citation type="submission" date="2015-11" db="EMBL/GenBank/DDBJ databases">
        <title>De novo transcriptome assembly of four potential Pierce s Disease insect vectors from Arizona vineyards.</title>
        <authorList>
            <person name="Tassone E.E."/>
        </authorList>
    </citation>
    <scope>NUCLEOTIDE SEQUENCE</scope>
</reference>
<dbReference type="EMBL" id="GEBQ01030197">
    <property type="protein sequence ID" value="JAT09780.1"/>
    <property type="molecule type" value="Transcribed_RNA"/>
</dbReference>
<dbReference type="GO" id="GO:0003676">
    <property type="term" value="F:nucleic acid binding"/>
    <property type="evidence" value="ECO:0007669"/>
    <property type="project" value="InterPro"/>
</dbReference>
<evidence type="ECO:0000313" key="1">
    <source>
        <dbReference type="EMBL" id="JAT09780.1"/>
    </source>
</evidence>